<dbReference type="EMBL" id="RDQH01000329">
    <property type="protein sequence ID" value="RXI03571.1"/>
    <property type="molecule type" value="Genomic_DNA"/>
</dbReference>
<organism evidence="1 2">
    <name type="scientific">Malus domestica</name>
    <name type="common">Apple</name>
    <name type="synonym">Pyrus malus</name>
    <dbReference type="NCBI Taxonomy" id="3750"/>
    <lineage>
        <taxon>Eukaryota</taxon>
        <taxon>Viridiplantae</taxon>
        <taxon>Streptophyta</taxon>
        <taxon>Embryophyta</taxon>
        <taxon>Tracheophyta</taxon>
        <taxon>Spermatophyta</taxon>
        <taxon>Magnoliopsida</taxon>
        <taxon>eudicotyledons</taxon>
        <taxon>Gunneridae</taxon>
        <taxon>Pentapetalae</taxon>
        <taxon>rosids</taxon>
        <taxon>fabids</taxon>
        <taxon>Rosales</taxon>
        <taxon>Rosaceae</taxon>
        <taxon>Amygdaloideae</taxon>
        <taxon>Maleae</taxon>
        <taxon>Malus</taxon>
    </lineage>
</organism>
<accession>A0A498K7T7</accession>
<evidence type="ECO:0000313" key="2">
    <source>
        <dbReference type="Proteomes" id="UP000290289"/>
    </source>
</evidence>
<evidence type="ECO:0000313" key="1">
    <source>
        <dbReference type="EMBL" id="RXI03571.1"/>
    </source>
</evidence>
<dbReference type="Proteomes" id="UP000290289">
    <property type="component" value="Chromosome 3"/>
</dbReference>
<dbReference type="AlphaFoldDB" id="A0A498K7T7"/>
<keyword evidence="2" id="KW-1185">Reference proteome</keyword>
<reference evidence="1 2" key="1">
    <citation type="submission" date="2018-10" db="EMBL/GenBank/DDBJ databases">
        <title>A high-quality apple genome assembly.</title>
        <authorList>
            <person name="Hu J."/>
        </authorList>
    </citation>
    <scope>NUCLEOTIDE SEQUENCE [LARGE SCALE GENOMIC DNA]</scope>
    <source>
        <strain evidence="2">cv. HFTH1</strain>
        <tissue evidence="1">Young leaf</tissue>
    </source>
</reference>
<feature type="non-terminal residue" evidence="1">
    <location>
        <position position="1"/>
    </location>
</feature>
<comment type="caution">
    <text evidence="1">The sequence shown here is derived from an EMBL/GenBank/DDBJ whole genome shotgun (WGS) entry which is preliminary data.</text>
</comment>
<proteinExistence type="predicted"/>
<sequence length="90" mass="10633">INSLFLKIFVFGLTKLDEESSLTVILKDIKATNVLLDEILIQICLTLEWPNLICITAYMYNYCIDVNFQLREKYPTFVRYFLKLNNFIIS</sequence>
<name>A0A498K7T7_MALDO</name>
<protein>
    <submittedName>
        <fullName evidence="1">Uncharacterized protein</fullName>
    </submittedName>
</protein>
<gene>
    <name evidence="1" type="ORF">DVH24_004223</name>
</gene>